<dbReference type="RefSeq" id="WP_055660161.1">
    <property type="nucleotide sequence ID" value="NZ_CABIXC010000024.1"/>
</dbReference>
<organism evidence="1 2">
    <name type="scientific">Hungatella hathewayi</name>
    <dbReference type="NCBI Taxonomy" id="154046"/>
    <lineage>
        <taxon>Bacteria</taxon>
        <taxon>Bacillati</taxon>
        <taxon>Bacillota</taxon>
        <taxon>Clostridia</taxon>
        <taxon>Lachnospirales</taxon>
        <taxon>Lachnospiraceae</taxon>
        <taxon>Hungatella</taxon>
    </lineage>
</organism>
<evidence type="ECO:0000313" key="1">
    <source>
        <dbReference type="EMBL" id="CUP31462.1"/>
    </source>
</evidence>
<dbReference type="EMBL" id="CYZE01000024">
    <property type="protein sequence ID" value="CUP31462.1"/>
    <property type="molecule type" value="Genomic_DNA"/>
</dbReference>
<accession>A0A174M4W4</accession>
<reference evidence="1 2" key="1">
    <citation type="submission" date="2015-09" db="EMBL/GenBank/DDBJ databases">
        <authorList>
            <consortium name="Pathogen Informatics"/>
        </authorList>
    </citation>
    <scope>NUCLEOTIDE SEQUENCE [LARGE SCALE GENOMIC DNA]</scope>
    <source>
        <strain evidence="1 2">2789STDY5608850</strain>
    </source>
</reference>
<name>A0A174M4W4_9FIRM</name>
<dbReference type="Proteomes" id="UP000095651">
    <property type="component" value="Unassembled WGS sequence"/>
</dbReference>
<protein>
    <submittedName>
        <fullName evidence="1">Uncharacterized protein</fullName>
    </submittedName>
</protein>
<evidence type="ECO:0000313" key="2">
    <source>
        <dbReference type="Proteomes" id="UP000095651"/>
    </source>
</evidence>
<sequence>MGDFNQAKYIQKFQKEKYDRCIFNVPKGYKVVIEAHWKASGYKSLNSYVNALIEADMKRVAQNNKQDLSCTKD</sequence>
<gene>
    <name evidence="1" type="ORF">ERS852407_05581</name>
</gene>
<dbReference type="AlphaFoldDB" id="A0A174M4W4"/>
<proteinExistence type="predicted"/>